<evidence type="ECO:0000256" key="5">
    <source>
        <dbReference type="HAMAP-Rule" id="MF_03190"/>
    </source>
</evidence>
<comment type="cofactor">
    <cofactor evidence="5">
        <name>Mg(2+)</name>
        <dbReference type="ChEBI" id="CHEBI:18420"/>
    </cofactor>
</comment>
<dbReference type="Proteomes" id="UP000799437">
    <property type="component" value="Unassembled WGS sequence"/>
</dbReference>
<dbReference type="SUPFAM" id="SSF53335">
    <property type="entry name" value="S-adenosyl-L-methionine-dependent methyltransferases"/>
    <property type="match status" value="1"/>
</dbReference>
<feature type="binding site" evidence="5">
    <location>
        <position position="188"/>
    </location>
    <ligand>
        <name>Mg(2+)</name>
        <dbReference type="ChEBI" id="CHEBI:18420"/>
    </ligand>
</feature>
<keyword evidence="1 5" id="KW-0489">Methyltransferase</keyword>
<feature type="binding site" evidence="5">
    <location>
        <position position="189"/>
    </location>
    <ligand>
        <name>Mg(2+)</name>
        <dbReference type="ChEBI" id="CHEBI:18420"/>
    </ligand>
</feature>
<accession>A0A6A6VXH6</accession>
<dbReference type="CDD" id="cd02440">
    <property type="entry name" value="AdoMet_MTases"/>
    <property type="match status" value="1"/>
</dbReference>
<keyword evidence="5" id="KW-0472">Membrane</keyword>
<proteinExistence type="inferred from homology"/>
<keyword evidence="3 5" id="KW-0831">Ubiquinone biosynthesis</keyword>
<comment type="subcellular location">
    <subcellularLocation>
        <location evidence="5">Mitochondrion inner membrane</location>
        <topology evidence="5">Peripheral membrane protein</topology>
        <orientation evidence="5">Matrix side</orientation>
    </subcellularLocation>
</comment>
<keyword evidence="5" id="KW-0496">Mitochondrion</keyword>
<sequence>MKQLRSLNFTRALRERFGHTSSQRSPALCNTSIHHPTLVRPHPYSSSAYTSIDPNEVTHFTALASSWWDPHGPSRLLHLMNPLRHTFIARCLLTSHPDPAPASLHYLDIGCGGGIFAESAARLPTTASVTGIDPTPDVLHVAQRHRRTDPKLLTPGRLTYLNKSVEQLPLPARADALFDVVSSFEVIEHVAKPAQFLEAIFPHVKPGGWVVLSTIARTWTSWLTTKLVAEDMLRIVPRGTHEWNKYINEAELREWFARQVGWEDVRCMGCMYVPGVGWKEVQGGEKIGNYFFAARKRL</sequence>
<comment type="pathway">
    <text evidence="5">Cofactor biosynthesis; ubiquinone biosynthesis.</text>
</comment>
<keyword evidence="2 5" id="KW-0808">Transferase</keyword>
<dbReference type="GO" id="GO:0031314">
    <property type="term" value="C:extrinsic component of mitochondrial inner membrane"/>
    <property type="evidence" value="ECO:0007669"/>
    <property type="project" value="UniProtKB-UniRule"/>
</dbReference>
<comment type="similarity">
    <text evidence="5">Belongs to the class I-like SAM-binding methyltransferase superfamily. UbiG/COQ3 family.</text>
</comment>
<dbReference type="UniPathway" id="UPA00232"/>
<comment type="catalytic activity">
    <reaction evidence="5">
        <text>a 3-demethylubiquinone + S-adenosyl-L-methionine = a ubiquinone + S-adenosyl-L-homocysteine</text>
        <dbReference type="Rhea" id="RHEA:81215"/>
        <dbReference type="Rhea" id="RHEA-COMP:9565"/>
        <dbReference type="Rhea" id="RHEA-COMP:19654"/>
        <dbReference type="ChEBI" id="CHEBI:16389"/>
        <dbReference type="ChEBI" id="CHEBI:57856"/>
        <dbReference type="ChEBI" id="CHEBI:59789"/>
        <dbReference type="ChEBI" id="CHEBI:231825"/>
    </reaction>
</comment>
<feature type="binding site" evidence="5">
    <location>
        <position position="133"/>
    </location>
    <ligand>
        <name>S-adenosyl-L-methionine</name>
        <dbReference type="ChEBI" id="CHEBI:59789"/>
    </ligand>
</feature>
<keyword evidence="7" id="KW-1185">Reference proteome</keyword>
<dbReference type="HAMAP" id="MF_00472">
    <property type="entry name" value="UbiG"/>
    <property type="match status" value="1"/>
</dbReference>
<dbReference type="GO" id="GO:0061542">
    <property type="term" value="F:3-demethylubiquinol 3-O-methyltransferase activity"/>
    <property type="evidence" value="ECO:0007669"/>
    <property type="project" value="UniProtKB-UniRule"/>
</dbReference>
<keyword evidence="5" id="KW-0999">Mitochondrion inner membrane</keyword>
<dbReference type="EMBL" id="ML996579">
    <property type="protein sequence ID" value="KAF2754875.1"/>
    <property type="molecule type" value="Genomic_DNA"/>
</dbReference>
<dbReference type="AlphaFoldDB" id="A0A6A6VXH6"/>
<dbReference type="PANTHER" id="PTHR43464:SF19">
    <property type="entry name" value="UBIQUINONE BIOSYNTHESIS O-METHYLTRANSFERASE, MITOCHONDRIAL"/>
    <property type="match status" value="1"/>
</dbReference>
<reference evidence="6" key="1">
    <citation type="journal article" date="2020" name="Stud. Mycol.">
        <title>101 Dothideomycetes genomes: a test case for predicting lifestyles and emergence of pathogens.</title>
        <authorList>
            <person name="Haridas S."/>
            <person name="Albert R."/>
            <person name="Binder M."/>
            <person name="Bloem J."/>
            <person name="Labutti K."/>
            <person name="Salamov A."/>
            <person name="Andreopoulos B."/>
            <person name="Baker S."/>
            <person name="Barry K."/>
            <person name="Bills G."/>
            <person name="Bluhm B."/>
            <person name="Cannon C."/>
            <person name="Castanera R."/>
            <person name="Culley D."/>
            <person name="Daum C."/>
            <person name="Ezra D."/>
            <person name="Gonzalez J."/>
            <person name="Henrissat B."/>
            <person name="Kuo A."/>
            <person name="Liang C."/>
            <person name="Lipzen A."/>
            <person name="Lutzoni F."/>
            <person name="Magnuson J."/>
            <person name="Mondo S."/>
            <person name="Nolan M."/>
            <person name="Ohm R."/>
            <person name="Pangilinan J."/>
            <person name="Park H.-J."/>
            <person name="Ramirez L."/>
            <person name="Alfaro M."/>
            <person name="Sun H."/>
            <person name="Tritt A."/>
            <person name="Yoshinaga Y."/>
            <person name="Zwiers L.-H."/>
            <person name="Turgeon B."/>
            <person name="Goodwin S."/>
            <person name="Spatafora J."/>
            <person name="Crous P."/>
            <person name="Grigoriev I."/>
        </authorList>
    </citation>
    <scope>NUCLEOTIDE SEQUENCE</scope>
    <source>
        <strain evidence="6">CBS 121739</strain>
    </source>
</reference>
<feature type="binding site" evidence="5">
    <location>
        <position position="84"/>
    </location>
    <ligand>
        <name>S-adenosyl-L-methionine</name>
        <dbReference type="ChEBI" id="CHEBI:59789"/>
    </ligand>
</feature>
<comment type="subunit">
    <text evidence="5">Component of a multi-subunit COQ enzyme complex, composed of at least COQ3, COQ4, COQ5, COQ6, COQ7 and COQ9.</text>
</comment>
<dbReference type="EC" id="2.1.1.64" evidence="5"/>
<dbReference type="GO" id="GO:0046872">
    <property type="term" value="F:metal ion binding"/>
    <property type="evidence" value="ECO:0007669"/>
    <property type="project" value="UniProtKB-KW"/>
</dbReference>
<comment type="function">
    <text evidence="5">O-methyltransferase required for two non-consecutive steps during ubiquinone biosynthesis. Catalyzes the 2 O-methylation of 3,4-dihydroxy-5-(all-trans-polyprenyl)benzoic acid into 4-hydroxy-3-methoxy-5-(all-trans-polyprenyl)benzoic acid. Also catalyzes the last step of ubiquinone biosynthesis by mediating methylation of 3-demethylubiquinone into ubiquinone. Also able to mediate the methylation of 3-demethylubiquinol into ubiquinol.</text>
</comment>
<dbReference type="GO" id="GO:0032259">
    <property type="term" value="P:methylation"/>
    <property type="evidence" value="ECO:0007669"/>
    <property type="project" value="UniProtKB-KW"/>
</dbReference>
<comment type="catalytic activity">
    <reaction evidence="5">
        <text>a 3,4-dihydroxy-5-(all-trans-polyprenyl)benzoate + S-adenosyl-L-methionine = a 4-hydroxy-3-methoxy-5-(all-trans-polyprenyl)benzoate + S-adenosyl-L-homocysteine + H(+)</text>
        <dbReference type="Rhea" id="RHEA:44452"/>
        <dbReference type="Rhea" id="RHEA-COMP:10930"/>
        <dbReference type="Rhea" id="RHEA-COMP:10931"/>
        <dbReference type="ChEBI" id="CHEBI:15378"/>
        <dbReference type="ChEBI" id="CHEBI:57856"/>
        <dbReference type="ChEBI" id="CHEBI:59789"/>
        <dbReference type="ChEBI" id="CHEBI:64694"/>
        <dbReference type="ChEBI" id="CHEBI:84443"/>
        <dbReference type="EC" id="2.1.1.114"/>
    </reaction>
</comment>
<evidence type="ECO:0000256" key="3">
    <source>
        <dbReference type="ARBA" id="ARBA00022688"/>
    </source>
</evidence>
<keyword evidence="5" id="KW-0479">Metal-binding</keyword>
<dbReference type="InterPro" id="IPR029063">
    <property type="entry name" value="SAM-dependent_MTases_sf"/>
</dbReference>
<name>A0A6A6VXH6_9PEZI</name>
<gene>
    <name evidence="5" type="primary">COQ3</name>
    <name evidence="6" type="ORF">EJ05DRAFT_479283</name>
</gene>
<dbReference type="Gene3D" id="3.40.50.150">
    <property type="entry name" value="Vaccinia Virus protein VP39"/>
    <property type="match status" value="1"/>
</dbReference>
<evidence type="ECO:0000256" key="2">
    <source>
        <dbReference type="ARBA" id="ARBA00022679"/>
    </source>
</evidence>
<keyword evidence="6" id="KW-0830">Ubiquinone</keyword>
<dbReference type="InterPro" id="IPR010233">
    <property type="entry name" value="UbiG_MeTrfase"/>
</dbReference>
<feature type="binding site" evidence="5">
    <location>
        <position position="110"/>
    </location>
    <ligand>
        <name>S-adenosyl-L-methionine</name>
        <dbReference type="ChEBI" id="CHEBI:59789"/>
    </ligand>
</feature>
<dbReference type="GO" id="GO:0010420">
    <property type="term" value="F:polyprenyldihydroxybenzoate methyltransferase activity"/>
    <property type="evidence" value="ECO:0007669"/>
    <property type="project" value="UniProtKB-UniRule"/>
</dbReference>
<evidence type="ECO:0000313" key="6">
    <source>
        <dbReference type="EMBL" id="KAF2754875.1"/>
    </source>
</evidence>
<feature type="binding site" evidence="5">
    <location>
        <position position="185"/>
    </location>
    <ligand>
        <name>Mg(2+)</name>
        <dbReference type="ChEBI" id="CHEBI:18420"/>
    </ligand>
</feature>
<evidence type="ECO:0000313" key="7">
    <source>
        <dbReference type="Proteomes" id="UP000799437"/>
    </source>
</evidence>
<keyword evidence="4 5" id="KW-0949">S-adenosyl-L-methionine</keyword>
<dbReference type="NCBIfam" id="TIGR01983">
    <property type="entry name" value="UbiG"/>
    <property type="match status" value="1"/>
</dbReference>
<dbReference type="PANTHER" id="PTHR43464">
    <property type="entry name" value="METHYLTRANSFERASE"/>
    <property type="match status" value="1"/>
</dbReference>
<comment type="catalytic activity">
    <reaction evidence="5">
        <text>a 3-demethylubiquinol + S-adenosyl-L-methionine = a ubiquinol + S-adenosyl-L-homocysteine + H(+)</text>
        <dbReference type="Rhea" id="RHEA:44380"/>
        <dbReference type="Rhea" id="RHEA-COMP:9566"/>
        <dbReference type="Rhea" id="RHEA-COMP:10914"/>
        <dbReference type="ChEBI" id="CHEBI:15378"/>
        <dbReference type="ChEBI" id="CHEBI:17976"/>
        <dbReference type="ChEBI" id="CHEBI:57856"/>
        <dbReference type="ChEBI" id="CHEBI:59789"/>
        <dbReference type="ChEBI" id="CHEBI:84422"/>
        <dbReference type="EC" id="2.1.1.64"/>
    </reaction>
</comment>
<evidence type="ECO:0000256" key="4">
    <source>
        <dbReference type="ARBA" id="ARBA00022691"/>
    </source>
</evidence>
<dbReference type="OrthoDB" id="3265906at2759"/>
<dbReference type="EC" id="2.1.1.-" evidence="5"/>
<protein>
    <recommendedName>
        <fullName evidence="5">Ubiquinone biosynthesis O-methyltransferase, mitochondrial</fullName>
    </recommendedName>
    <alternativeName>
        <fullName evidence="5">3-demethylubiquinol 3-O-methyltransferase</fullName>
        <ecNumber evidence="5">2.1.1.64</ecNumber>
    </alternativeName>
    <alternativeName>
        <fullName evidence="5">3-demethylubiquinone 3-O-methyltransferase</fullName>
        <ecNumber evidence="5">2.1.1.-</ecNumber>
    </alternativeName>
    <alternativeName>
        <fullName evidence="5">Polyprenyldihydroxybenzoate methyltransferase</fullName>
        <ecNumber evidence="5">2.1.1.114</ecNumber>
    </alternativeName>
</protein>
<evidence type="ECO:0000256" key="1">
    <source>
        <dbReference type="ARBA" id="ARBA00022603"/>
    </source>
</evidence>
<keyword evidence="5" id="KW-0460">Magnesium</keyword>
<organism evidence="6 7">
    <name type="scientific">Pseudovirgaria hyperparasitica</name>
    <dbReference type="NCBI Taxonomy" id="470096"/>
    <lineage>
        <taxon>Eukaryota</taxon>
        <taxon>Fungi</taxon>
        <taxon>Dikarya</taxon>
        <taxon>Ascomycota</taxon>
        <taxon>Pezizomycotina</taxon>
        <taxon>Dothideomycetes</taxon>
        <taxon>Dothideomycetes incertae sedis</taxon>
        <taxon>Acrospermales</taxon>
        <taxon>Acrospermaceae</taxon>
        <taxon>Pseudovirgaria</taxon>
    </lineage>
</organism>
<dbReference type="EC" id="2.1.1.114" evidence="5"/>
<dbReference type="Pfam" id="PF13489">
    <property type="entry name" value="Methyltransf_23"/>
    <property type="match status" value="1"/>
</dbReference>
<feature type="binding site" evidence="5">
    <location>
        <position position="184"/>
    </location>
    <ligand>
        <name>S-adenosyl-L-methionine</name>
        <dbReference type="ChEBI" id="CHEBI:59789"/>
    </ligand>
</feature>